<comment type="caution">
    <text evidence="3">The sequence shown here is derived from an EMBL/GenBank/DDBJ whole genome shotgun (WGS) entry which is preliminary data.</text>
</comment>
<gene>
    <name evidence="3" type="ORF">GALL_234550</name>
</gene>
<sequence>MRRLTRALFWLIGLPLAVLLVVFALSNRQSLTLAFWPLPDGFVVPAYAAVLLPLLIGLVIGLLAGSARRMAARARASALARRVSVLERDLEAARAAPAPSTTVAEDPAGKTLLPL</sequence>
<accession>A0A1J5RER5</accession>
<feature type="region of interest" description="Disordered" evidence="1">
    <location>
        <begin position="92"/>
        <end position="115"/>
    </location>
</feature>
<keyword evidence="2" id="KW-0812">Transmembrane</keyword>
<evidence type="ECO:0000256" key="1">
    <source>
        <dbReference type="SAM" id="MobiDB-lite"/>
    </source>
</evidence>
<name>A0A1J5RER5_9ZZZZ</name>
<dbReference type="EMBL" id="MLJW01000183">
    <property type="protein sequence ID" value="OIQ94598.1"/>
    <property type="molecule type" value="Genomic_DNA"/>
</dbReference>
<dbReference type="AlphaFoldDB" id="A0A1J5RER5"/>
<proteinExistence type="predicted"/>
<feature type="transmembrane region" description="Helical" evidence="2">
    <location>
        <begin position="7"/>
        <end position="26"/>
    </location>
</feature>
<feature type="transmembrane region" description="Helical" evidence="2">
    <location>
        <begin position="46"/>
        <end position="65"/>
    </location>
</feature>
<protein>
    <submittedName>
        <fullName evidence="3">Uncharacterized protein</fullName>
    </submittedName>
</protein>
<reference evidence="3" key="1">
    <citation type="submission" date="2016-10" db="EMBL/GenBank/DDBJ databases">
        <title>Sequence of Gallionella enrichment culture.</title>
        <authorList>
            <person name="Poehlein A."/>
            <person name="Muehling M."/>
            <person name="Daniel R."/>
        </authorList>
    </citation>
    <scope>NUCLEOTIDE SEQUENCE</scope>
</reference>
<keyword evidence="2" id="KW-0472">Membrane</keyword>
<keyword evidence="2" id="KW-1133">Transmembrane helix</keyword>
<evidence type="ECO:0000256" key="2">
    <source>
        <dbReference type="SAM" id="Phobius"/>
    </source>
</evidence>
<dbReference type="GO" id="GO:0005886">
    <property type="term" value="C:plasma membrane"/>
    <property type="evidence" value="ECO:0007669"/>
    <property type="project" value="InterPro"/>
</dbReference>
<evidence type="ECO:0000313" key="3">
    <source>
        <dbReference type="EMBL" id="OIQ94598.1"/>
    </source>
</evidence>
<organism evidence="3">
    <name type="scientific">mine drainage metagenome</name>
    <dbReference type="NCBI Taxonomy" id="410659"/>
    <lineage>
        <taxon>unclassified sequences</taxon>
        <taxon>metagenomes</taxon>
        <taxon>ecological metagenomes</taxon>
    </lineage>
</organism>